<keyword evidence="3 14" id="KW-1003">Cell membrane</keyword>
<dbReference type="InterPro" id="IPR016483">
    <property type="entry name" value="UCP006404_Pept_M50_CBS"/>
</dbReference>
<dbReference type="InterPro" id="IPR000644">
    <property type="entry name" value="CBS_dom"/>
</dbReference>
<evidence type="ECO:0000256" key="11">
    <source>
        <dbReference type="ARBA" id="ARBA00023049"/>
    </source>
</evidence>
<dbReference type="InterPro" id="IPR008915">
    <property type="entry name" value="Peptidase_M50"/>
</dbReference>
<evidence type="ECO:0000256" key="12">
    <source>
        <dbReference type="ARBA" id="ARBA00023122"/>
    </source>
</evidence>
<feature type="transmembrane region" description="Helical" evidence="14">
    <location>
        <begin position="108"/>
        <end position="130"/>
    </location>
</feature>
<name>A0ABY5DRD0_9ACTN</name>
<dbReference type="Proteomes" id="UP001056035">
    <property type="component" value="Chromosome"/>
</dbReference>
<evidence type="ECO:0000313" key="17">
    <source>
        <dbReference type="EMBL" id="UTI63481.1"/>
    </source>
</evidence>
<dbReference type="GO" id="GO:0006508">
    <property type="term" value="P:proteolysis"/>
    <property type="evidence" value="ECO:0007669"/>
    <property type="project" value="UniProtKB-KW"/>
</dbReference>
<dbReference type="Pfam" id="PF00571">
    <property type="entry name" value="CBS"/>
    <property type="match status" value="1"/>
</dbReference>
<keyword evidence="11 14" id="KW-0482">Metalloprotease</keyword>
<evidence type="ECO:0000256" key="13">
    <source>
        <dbReference type="ARBA" id="ARBA00023136"/>
    </source>
</evidence>
<keyword evidence="12 15" id="KW-0129">CBS domain</keyword>
<dbReference type="Pfam" id="PF02163">
    <property type="entry name" value="Peptidase_M50"/>
    <property type="match status" value="1"/>
</dbReference>
<dbReference type="GO" id="GO:0008233">
    <property type="term" value="F:peptidase activity"/>
    <property type="evidence" value="ECO:0007669"/>
    <property type="project" value="UniProtKB-KW"/>
</dbReference>
<keyword evidence="9 14" id="KW-0862">Zinc</keyword>
<evidence type="ECO:0000256" key="3">
    <source>
        <dbReference type="ARBA" id="ARBA00022475"/>
    </source>
</evidence>
<comment type="cofactor">
    <cofactor evidence="14">
        <name>Zn(2+)</name>
        <dbReference type="ChEBI" id="CHEBI:29105"/>
    </cofactor>
    <text evidence="14">Binds 1 zinc ion per subunit.</text>
</comment>
<dbReference type="EMBL" id="CP098502">
    <property type="protein sequence ID" value="UTI63481.1"/>
    <property type="molecule type" value="Genomic_DNA"/>
</dbReference>
<keyword evidence="13 14" id="KW-0472">Membrane</keyword>
<keyword evidence="18" id="KW-1185">Reference proteome</keyword>
<dbReference type="CDD" id="cd02205">
    <property type="entry name" value="CBS_pair_SF"/>
    <property type="match status" value="1"/>
</dbReference>
<feature type="domain" description="CBS" evidence="16">
    <location>
        <begin position="262"/>
        <end position="319"/>
    </location>
</feature>
<sequence>MRGGPIQLAKVFGIRVAVTPSWFFVLFLLIYWLTGYFGDVLAGSDQEAFACAVGAALLYMASLVVHELGHALAARRAGIGTRGIDLWFFGGLAKLDREPETAGEEFRVAAAGPLATLLIIVVCVVAGLVGSKAGTFADTATLSQTDASPFSALIGFIAGINVLLLLFNLVPAYPLDGGRIARAAAWRATGDRNRGTRFAGRLGQGFAYLLIGVGLVLAFSGNGLNGVWLIVLGWFMLQSARAAVISSGVRERLEGLTAADIMAPDPLTMPPEVTVRDAQEHWFGARGLPFICVVAADGRYLGTLRADRVHAALADGQPVLPVVELLDPPGGPDDARVTPETDLEALLQTPSLRQLGVVMVVDAQDRLQGVVTAEQVGRALAAAAPGR</sequence>
<dbReference type="InterPro" id="IPR046342">
    <property type="entry name" value="CBS_dom_sf"/>
</dbReference>
<keyword evidence="6 14" id="KW-0479">Metal-binding</keyword>
<dbReference type="Gene3D" id="3.10.580.10">
    <property type="entry name" value="CBS-domain"/>
    <property type="match status" value="1"/>
</dbReference>
<proteinExistence type="inferred from homology"/>
<evidence type="ECO:0000256" key="14">
    <source>
        <dbReference type="PIRNR" id="PIRNR006404"/>
    </source>
</evidence>
<evidence type="ECO:0000256" key="8">
    <source>
        <dbReference type="ARBA" id="ARBA00022801"/>
    </source>
</evidence>
<evidence type="ECO:0000256" key="6">
    <source>
        <dbReference type="ARBA" id="ARBA00022723"/>
    </source>
</evidence>
<evidence type="ECO:0000256" key="5">
    <source>
        <dbReference type="ARBA" id="ARBA00022692"/>
    </source>
</evidence>
<evidence type="ECO:0000259" key="16">
    <source>
        <dbReference type="PROSITE" id="PS51371"/>
    </source>
</evidence>
<gene>
    <name evidence="17" type="ORF">NBH00_19295</name>
</gene>
<keyword evidence="7" id="KW-0677">Repeat</keyword>
<accession>A0ABY5DRD0</accession>
<comment type="similarity">
    <text evidence="2 14">Belongs to the peptidase M50B family.</text>
</comment>
<protein>
    <recommendedName>
        <fullName evidence="14">Zinc metalloprotease</fullName>
    </recommendedName>
</protein>
<evidence type="ECO:0000256" key="4">
    <source>
        <dbReference type="ARBA" id="ARBA00022670"/>
    </source>
</evidence>
<feature type="transmembrane region" description="Helical" evidence="14">
    <location>
        <begin position="150"/>
        <end position="170"/>
    </location>
</feature>
<reference evidence="17 18" key="1">
    <citation type="submission" date="2022-06" db="EMBL/GenBank/DDBJ databases">
        <title>Paraconexibacter antarcticus.</title>
        <authorList>
            <person name="Kim C.S."/>
        </authorList>
    </citation>
    <scope>NUCLEOTIDE SEQUENCE [LARGE SCALE GENOMIC DNA]</scope>
    <source>
        <strain evidence="17 18">02-257</strain>
    </source>
</reference>
<evidence type="ECO:0000256" key="7">
    <source>
        <dbReference type="ARBA" id="ARBA00022737"/>
    </source>
</evidence>
<dbReference type="RefSeq" id="WP_254570206.1">
    <property type="nucleotide sequence ID" value="NZ_CP098502.1"/>
</dbReference>
<dbReference type="PIRSF" id="PIRSF006404">
    <property type="entry name" value="UCP006404_Pept_M50_CBS"/>
    <property type="match status" value="1"/>
</dbReference>
<keyword evidence="5 14" id="KW-0812">Transmembrane</keyword>
<dbReference type="SUPFAM" id="SSF54631">
    <property type="entry name" value="CBS-domain pair"/>
    <property type="match status" value="1"/>
</dbReference>
<keyword evidence="4 14" id="KW-0645">Protease</keyword>
<evidence type="ECO:0000313" key="18">
    <source>
        <dbReference type="Proteomes" id="UP001056035"/>
    </source>
</evidence>
<feature type="transmembrane region" description="Helical" evidence="14">
    <location>
        <begin position="12"/>
        <end position="34"/>
    </location>
</feature>
<evidence type="ECO:0000256" key="2">
    <source>
        <dbReference type="ARBA" id="ARBA00007931"/>
    </source>
</evidence>
<dbReference type="PANTHER" id="PTHR39188:SF3">
    <property type="entry name" value="STAGE IV SPORULATION PROTEIN FB"/>
    <property type="match status" value="1"/>
</dbReference>
<evidence type="ECO:0000256" key="15">
    <source>
        <dbReference type="PROSITE-ProRule" id="PRU00703"/>
    </source>
</evidence>
<comment type="subcellular location">
    <subcellularLocation>
        <location evidence="1 14">Cell membrane</location>
        <topology evidence="1 14">Multi-pass membrane protein</topology>
    </subcellularLocation>
</comment>
<dbReference type="PROSITE" id="PS51371">
    <property type="entry name" value="CBS"/>
    <property type="match status" value="1"/>
</dbReference>
<evidence type="ECO:0000256" key="9">
    <source>
        <dbReference type="ARBA" id="ARBA00022833"/>
    </source>
</evidence>
<evidence type="ECO:0000256" key="1">
    <source>
        <dbReference type="ARBA" id="ARBA00004651"/>
    </source>
</evidence>
<keyword evidence="8 14" id="KW-0378">Hydrolase</keyword>
<evidence type="ECO:0000256" key="10">
    <source>
        <dbReference type="ARBA" id="ARBA00022989"/>
    </source>
</evidence>
<dbReference type="PANTHER" id="PTHR39188">
    <property type="entry name" value="MEMBRANE-ASSOCIATED ZINC METALLOPROTEASE M50B"/>
    <property type="match status" value="1"/>
</dbReference>
<organism evidence="17 18">
    <name type="scientific">Paraconexibacter antarcticus</name>
    <dbReference type="NCBI Taxonomy" id="2949664"/>
    <lineage>
        <taxon>Bacteria</taxon>
        <taxon>Bacillati</taxon>
        <taxon>Actinomycetota</taxon>
        <taxon>Thermoleophilia</taxon>
        <taxon>Solirubrobacterales</taxon>
        <taxon>Paraconexibacteraceae</taxon>
        <taxon>Paraconexibacter</taxon>
    </lineage>
</organism>
<feature type="transmembrane region" description="Helical" evidence="14">
    <location>
        <begin position="46"/>
        <end position="66"/>
    </location>
</feature>
<keyword evidence="10 14" id="KW-1133">Transmembrane helix</keyword>
<feature type="transmembrane region" description="Helical" evidence="14">
    <location>
        <begin position="202"/>
        <end position="220"/>
    </location>
</feature>